<protein>
    <submittedName>
        <fullName evidence="2">Uncharacterized protein</fullName>
    </submittedName>
</protein>
<name>A0A6A6IDJ7_9PLEO</name>
<evidence type="ECO:0000313" key="2">
    <source>
        <dbReference type="EMBL" id="KAF2248645.1"/>
    </source>
</evidence>
<feature type="compositionally biased region" description="Basic residues" evidence="1">
    <location>
        <begin position="199"/>
        <end position="211"/>
    </location>
</feature>
<organism evidence="2 3">
    <name type="scientific">Trematosphaeria pertusa</name>
    <dbReference type="NCBI Taxonomy" id="390896"/>
    <lineage>
        <taxon>Eukaryota</taxon>
        <taxon>Fungi</taxon>
        <taxon>Dikarya</taxon>
        <taxon>Ascomycota</taxon>
        <taxon>Pezizomycotina</taxon>
        <taxon>Dothideomycetes</taxon>
        <taxon>Pleosporomycetidae</taxon>
        <taxon>Pleosporales</taxon>
        <taxon>Massarineae</taxon>
        <taxon>Trematosphaeriaceae</taxon>
        <taxon>Trematosphaeria</taxon>
    </lineage>
</organism>
<accession>A0A6A6IDJ7</accession>
<dbReference type="GeneID" id="54582239"/>
<evidence type="ECO:0000256" key="1">
    <source>
        <dbReference type="SAM" id="MobiDB-lite"/>
    </source>
</evidence>
<feature type="compositionally biased region" description="Polar residues" evidence="1">
    <location>
        <begin position="168"/>
        <end position="182"/>
    </location>
</feature>
<reference evidence="2" key="1">
    <citation type="journal article" date="2020" name="Stud. Mycol.">
        <title>101 Dothideomycetes genomes: a test case for predicting lifestyles and emergence of pathogens.</title>
        <authorList>
            <person name="Haridas S."/>
            <person name="Albert R."/>
            <person name="Binder M."/>
            <person name="Bloem J."/>
            <person name="Labutti K."/>
            <person name="Salamov A."/>
            <person name="Andreopoulos B."/>
            <person name="Baker S."/>
            <person name="Barry K."/>
            <person name="Bills G."/>
            <person name="Bluhm B."/>
            <person name="Cannon C."/>
            <person name="Castanera R."/>
            <person name="Culley D."/>
            <person name="Daum C."/>
            <person name="Ezra D."/>
            <person name="Gonzalez J."/>
            <person name="Henrissat B."/>
            <person name="Kuo A."/>
            <person name="Liang C."/>
            <person name="Lipzen A."/>
            <person name="Lutzoni F."/>
            <person name="Magnuson J."/>
            <person name="Mondo S."/>
            <person name="Nolan M."/>
            <person name="Ohm R."/>
            <person name="Pangilinan J."/>
            <person name="Park H.-J."/>
            <person name="Ramirez L."/>
            <person name="Alfaro M."/>
            <person name="Sun H."/>
            <person name="Tritt A."/>
            <person name="Yoshinaga Y."/>
            <person name="Zwiers L.-H."/>
            <person name="Turgeon B."/>
            <person name="Goodwin S."/>
            <person name="Spatafora J."/>
            <person name="Crous P."/>
            <person name="Grigoriev I."/>
        </authorList>
    </citation>
    <scope>NUCLEOTIDE SEQUENCE</scope>
    <source>
        <strain evidence="2">CBS 122368</strain>
    </source>
</reference>
<dbReference type="RefSeq" id="XP_033683649.1">
    <property type="nucleotide sequence ID" value="XM_033828909.1"/>
</dbReference>
<evidence type="ECO:0000313" key="3">
    <source>
        <dbReference type="Proteomes" id="UP000800094"/>
    </source>
</evidence>
<keyword evidence="3" id="KW-1185">Reference proteome</keyword>
<dbReference type="OrthoDB" id="10633871at2759"/>
<proteinExistence type="predicted"/>
<dbReference type="Proteomes" id="UP000800094">
    <property type="component" value="Unassembled WGS sequence"/>
</dbReference>
<feature type="region of interest" description="Disordered" evidence="1">
    <location>
        <begin position="409"/>
        <end position="428"/>
    </location>
</feature>
<feature type="compositionally biased region" description="Basic and acidic residues" evidence="1">
    <location>
        <begin position="409"/>
        <end position="419"/>
    </location>
</feature>
<sequence length="428" mass="47128">MVSNIPGATPQARPPDPGGPTDIYPLRDEERPRAYNLALTTVVRTEAYVNLNDPALPPYRPDAAFCLYPHFPDISARWQLLKPSYDALVSRHEALEASRQSLHFSAGSYSSYYHQYGQSVAPPCAYAPAPAPPATVSSAFGSPPPASTGAFSQPLPEGPGGFPLYASRTPSPLFSKEQTPWGFNSDDEDEPKPTDGPKKRTRRGRRGKKHNAAQEQEAPGPAPPQTRPSPQQTAQAKCGVPAGRPRQQNTRPTPPQTAQQPAMARPAPAQAPPANPNRPQITDEISKRPSRWEAVNPKSRPPADLGLKPHVHKKYGDGPLPVNVYNALSEFDLGLCPFTFDPNLKLRCPNEGCCFWREWLLDGLERRWADKDWYAKARKAGKLQQYSPDDAKSGYNSDVPRFQRDGRVFTKAPDFKEAAVPEDSPWAT</sequence>
<gene>
    <name evidence="2" type="ORF">BU26DRAFT_518866</name>
</gene>
<feature type="region of interest" description="Disordered" evidence="1">
    <location>
        <begin position="1"/>
        <end position="27"/>
    </location>
</feature>
<feature type="region of interest" description="Disordered" evidence="1">
    <location>
        <begin position="131"/>
        <end position="308"/>
    </location>
</feature>
<dbReference type="EMBL" id="ML987195">
    <property type="protein sequence ID" value="KAF2248645.1"/>
    <property type="molecule type" value="Genomic_DNA"/>
</dbReference>
<dbReference type="AlphaFoldDB" id="A0A6A6IDJ7"/>
<feature type="compositionally biased region" description="Low complexity" evidence="1">
    <location>
        <begin position="244"/>
        <end position="268"/>
    </location>
</feature>